<dbReference type="PROSITE" id="PS01206">
    <property type="entry name" value="ASC"/>
    <property type="match status" value="1"/>
</dbReference>
<protein>
    <submittedName>
        <fullName evidence="15">Uncharacterized protein</fullName>
    </submittedName>
</protein>
<evidence type="ECO:0000256" key="1">
    <source>
        <dbReference type="ARBA" id="ARBA00004141"/>
    </source>
</evidence>
<proteinExistence type="inferred from homology"/>
<keyword evidence="10 12" id="KW-0739">Sodium transport</keyword>
<keyword evidence="7" id="KW-0915">Sodium</keyword>
<evidence type="ECO:0000256" key="6">
    <source>
        <dbReference type="ARBA" id="ARBA00022989"/>
    </source>
</evidence>
<evidence type="ECO:0000256" key="12">
    <source>
        <dbReference type="RuleBase" id="RU000679"/>
    </source>
</evidence>
<organism evidence="15 16">
    <name type="scientific">Chironomus riparius</name>
    <dbReference type="NCBI Taxonomy" id="315576"/>
    <lineage>
        <taxon>Eukaryota</taxon>
        <taxon>Metazoa</taxon>
        <taxon>Ecdysozoa</taxon>
        <taxon>Arthropoda</taxon>
        <taxon>Hexapoda</taxon>
        <taxon>Insecta</taxon>
        <taxon>Pterygota</taxon>
        <taxon>Neoptera</taxon>
        <taxon>Endopterygota</taxon>
        <taxon>Diptera</taxon>
        <taxon>Nematocera</taxon>
        <taxon>Chironomoidea</taxon>
        <taxon>Chironomidae</taxon>
        <taxon>Chironominae</taxon>
        <taxon>Chironomus</taxon>
    </lineage>
</organism>
<dbReference type="OrthoDB" id="6502088at2759"/>
<evidence type="ECO:0000256" key="7">
    <source>
        <dbReference type="ARBA" id="ARBA00023053"/>
    </source>
</evidence>
<dbReference type="PRINTS" id="PR01078">
    <property type="entry name" value="AMINACHANNEL"/>
</dbReference>
<comment type="similarity">
    <text evidence="2 12">Belongs to the amiloride-sensitive sodium channel (TC 1.A.6) family.</text>
</comment>
<reference evidence="15" key="1">
    <citation type="submission" date="2022-01" db="EMBL/GenBank/DDBJ databases">
        <authorList>
            <person name="King R."/>
        </authorList>
    </citation>
    <scope>NUCLEOTIDE SEQUENCE</scope>
</reference>
<keyword evidence="16" id="KW-1185">Reference proteome</keyword>
<reference evidence="15" key="2">
    <citation type="submission" date="2022-10" db="EMBL/GenBank/DDBJ databases">
        <authorList>
            <consortium name="ENA_rothamsted_submissions"/>
            <consortium name="culmorum"/>
            <person name="King R."/>
        </authorList>
    </citation>
    <scope>NUCLEOTIDE SEQUENCE</scope>
</reference>
<keyword evidence="3 12" id="KW-0813">Transport</keyword>
<dbReference type="Pfam" id="PF00858">
    <property type="entry name" value="ASC"/>
    <property type="match status" value="1"/>
</dbReference>
<dbReference type="EMBL" id="OU895880">
    <property type="protein sequence ID" value="CAG9811449.1"/>
    <property type="molecule type" value="Genomic_DNA"/>
</dbReference>
<keyword evidence="5 12" id="KW-0812">Transmembrane</keyword>
<dbReference type="GO" id="GO:0015280">
    <property type="term" value="F:ligand-gated sodium channel activity"/>
    <property type="evidence" value="ECO:0007669"/>
    <property type="project" value="TreeGrafter"/>
</dbReference>
<evidence type="ECO:0000256" key="2">
    <source>
        <dbReference type="ARBA" id="ARBA00007193"/>
    </source>
</evidence>
<evidence type="ECO:0000256" key="4">
    <source>
        <dbReference type="ARBA" id="ARBA00022461"/>
    </source>
</evidence>
<evidence type="ECO:0000256" key="11">
    <source>
        <dbReference type="ARBA" id="ARBA00023303"/>
    </source>
</evidence>
<evidence type="ECO:0000256" key="13">
    <source>
        <dbReference type="SAM" id="MobiDB-lite"/>
    </source>
</evidence>
<name>A0A9N9WW21_9DIPT</name>
<keyword evidence="4 12" id="KW-0894">Sodium channel</keyword>
<feature type="compositionally biased region" description="Basic and acidic residues" evidence="13">
    <location>
        <begin position="530"/>
        <end position="545"/>
    </location>
</feature>
<feature type="transmembrane region" description="Helical" evidence="14">
    <location>
        <begin position="497"/>
        <end position="522"/>
    </location>
</feature>
<sequence>MSLRNTIKSIKRKGPDPVKVKTSVFGLLVNTSTIHGVKYIGDLHSPKTTRTFWIIAFCLSILGCVYYATQVYDKWYITPDIGLKVRFNSSRTVPFPAVTICPQSKIKGNFLDYNKALTTAFTEGEMGDDSRKYFELALPLCTASHINLIKLFNPKYLTNVALNGTDFISTMSEVQFPLNQTFVGIKTEKGFLTENFEDAVDRVMTSEGFCATYNLQDYPLLFRQDKDLSSDFDSYKNNRSSTWNPLDGYKNDETDQYPKRIFSGTKSKIVFLLAQSGNDIDEACLGPEQGFKIYWHMPNEIPSYMHRSVVVGVEKSKTLVMKATQVRSSDDLQRYDANQRRCFFEDEKPLQFFKSYTKTHCDMECLTNYTLTKCGCVKYFMPRNSSTPVCDITKLECAEDANDNWLENDQSYRENAMPCNCYPSCSTIKYDVLSSMDMDFKTEKTLKIFGDDAQFYEDFPNGTISRFVIEFEDFLIEAQENFLGYKMQHFISDCGGLLGLFMGCSILSLVELFYQLFVTLFMKSNPNQIAEKKEETPPTPKKDNRTIVFVEADEDKENEKNE</sequence>
<dbReference type="Proteomes" id="UP001153620">
    <property type="component" value="Chromosome 4"/>
</dbReference>
<keyword evidence="8 12" id="KW-0406">Ion transport</keyword>
<dbReference type="Gene3D" id="1.10.287.770">
    <property type="entry name" value="YojJ-like"/>
    <property type="match status" value="1"/>
</dbReference>
<evidence type="ECO:0000256" key="10">
    <source>
        <dbReference type="ARBA" id="ARBA00023201"/>
    </source>
</evidence>
<dbReference type="PANTHER" id="PTHR11690">
    <property type="entry name" value="AMILORIDE-SENSITIVE SODIUM CHANNEL-RELATED"/>
    <property type="match status" value="1"/>
</dbReference>
<dbReference type="InterPro" id="IPR001873">
    <property type="entry name" value="ENaC"/>
</dbReference>
<feature type="transmembrane region" description="Helical" evidence="14">
    <location>
        <begin position="51"/>
        <end position="69"/>
    </location>
</feature>
<evidence type="ECO:0000313" key="15">
    <source>
        <dbReference type="EMBL" id="CAG9811449.1"/>
    </source>
</evidence>
<evidence type="ECO:0000256" key="8">
    <source>
        <dbReference type="ARBA" id="ARBA00023065"/>
    </source>
</evidence>
<dbReference type="Gene3D" id="1.10.287.820">
    <property type="entry name" value="Acid-sensing ion channel domain"/>
    <property type="match status" value="1"/>
</dbReference>
<dbReference type="GO" id="GO:0005886">
    <property type="term" value="C:plasma membrane"/>
    <property type="evidence" value="ECO:0007669"/>
    <property type="project" value="TreeGrafter"/>
</dbReference>
<keyword evidence="6 14" id="KW-1133">Transmembrane helix</keyword>
<dbReference type="PANTHER" id="PTHR11690:SF288">
    <property type="entry name" value="AMILORIDE-SENSITIVE NA+ CHANNEL-RELATED"/>
    <property type="match status" value="1"/>
</dbReference>
<comment type="subcellular location">
    <subcellularLocation>
        <location evidence="1">Membrane</location>
        <topology evidence="1">Multi-pass membrane protein</topology>
    </subcellularLocation>
</comment>
<evidence type="ECO:0000256" key="9">
    <source>
        <dbReference type="ARBA" id="ARBA00023136"/>
    </source>
</evidence>
<dbReference type="AlphaFoldDB" id="A0A9N9WW21"/>
<evidence type="ECO:0000256" key="3">
    <source>
        <dbReference type="ARBA" id="ARBA00022448"/>
    </source>
</evidence>
<keyword evidence="11 12" id="KW-0407">Ion channel</keyword>
<gene>
    <name evidence="15" type="ORF">CHIRRI_LOCUS14258</name>
</gene>
<keyword evidence="9 14" id="KW-0472">Membrane</keyword>
<evidence type="ECO:0000313" key="16">
    <source>
        <dbReference type="Proteomes" id="UP001153620"/>
    </source>
</evidence>
<evidence type="ECO:0000256" key="5">
    <source>
        <dbReference type="ARBA" id="ARBA00022692"/>
    </source>
</evidence>
<feature type="region of interest" description="Disordered" evidence="13">
    <location>
        <begin position="530"/>
        <end position="562"/>
    </location>
</feature>
<evidence type="ECO:0000256" key="14">
    <source>
        <dbReference type="SAM" id="Phobius"/>
    </source>
</evidence>
<accession>A0A9N9WW21</accession>
<dbReference type="InterPro" id="IPR020903">
    <property type="entry name" value="ENaC_CS"/>
</dbReference>